<protein>
    <recommendedName>
        <fullName evidence="2">Sensor histidine kinase NatK-like C-terminal domain-containing protein</fullName>
    </recommendedName>
</protein>
<dbReference type="HOGENOM" id="CLU_020211_0_0_9"/>
<evidence type="ECO:0000256" key="1">
    <source>
        <dbReference type="SAM" id="Phobius"/>
    </source>
</evidence>
<reference evidence="3 4" key="1">
    <citation type="submission" date="2011-08" db="EMBL/GenBank/DDBJ databases">
        <title>The Genome Sequence of Clostridium hathewayi WAL-18680.</title>
        <authorList>
            <consortium name="The Broad Institute Genome Sequencing Platform"/>
            <person name="Earl A."/>
            <person name="Ward D."/>
            <person name="Feldgarden M."/>
            <person name="Gevers D."/>
            <person name="Finegold S.M."/>
            <person name="Summanen P.H."/>
            <person name="Molitoris D.R."/>
            <person name="Song M."/>
            <person name="Daigneault M."/>
            <person name="Allen-Vercoe E."/>
            <person name="Young S.K."/>
            <person name="Zeng Q."/>
            <person name="Gargeya S."/>
            <person name="Fitzgerald M."/>
            <person name="Haas B."/>
            <person name="Abouelleil A."/>
            <person name="Alvarado L."/>
            <person name="Arachchi H.M."/>
            <person name="Berlin A."/>
            <person name="Brown A."/>
            <person name="Chapman S.B."/>
            <person name="Chen Z."/>
            <person name="Dunbar C."/>
            <person name="Freedman E."/>
            <person name="Gearin G."/>
            <person name="Gellesch M."/>
            <person name="Goldberg J."/>
            <person name="Griggs A."/>
            <person name="Gujja S."/>
            <person name="Heiman D."/>
            <person name="Howarth C."/>
            <person name="Larson L."/>
            <person name="Lui A."/>
            <person name="MacDonald P.J.P."/>
            <person name="Montmayeur A."/>
            <person name="Murphy C."/>
            <person name="Neiman D."/>
            <person name="Pearson M."/>
            <person name="Priest M."/>
            <person name="Roberts A."/>
            <person name="Saif S."/>
            <person name="Shea T."/>
            <person name="Shenoy N."/>
            <person name="Sisk P."/>
            <person name="Stolte C."/>
            <person name="Sykes S."/>
            <person name="Wortman J."/>
            <person name="Nusbaum C."/>
            <person name="Birren B."/>
        </authorList>
    </citation>
    <scope>NUCLEOTIDE SEQUENCE [LARGE SCALE GENOMIC DNA]</scope>
    <source>
        <strain evidence="3 4">WAL-18680</strain>
    </source>
</reference>
<feature type="transmembrane region" description="Helical" evidence="1">
    <location>
        <begin position="28"/>
        <end position="50"/>
    </location>
</feature>
<evidence type="ECO:0000313" key="3">
    <source>
        <dbReference type="EMBL" id="EHI61546.1"/>
    </source>
</evidence>
<proteinExistence type="predicted"/>
<feature type="transmembrane region" description="Helical" evidence="1">
    <location>
        <begin position="62"/>
        <end position="89"/>
    </location>
</feature>
<evidence type="ECO:0000313" key="4">
    <source>
        <dbReference type="Proteomes" id="UP000005384"/>
    </source>
</evidence>
<dbReference type="EMBL" id="ADLN01000002">
    <property type="protein sequence ID" value="EHI61546.1"/>
    <property type="molecule type" value="Genomic_DNA"/>
</dbReference>
<keyword evidence="4" id="KW-1185">Reference proteome</keyword>
<dbReference type="PATRIC" id="fig|742737.3.peg.568"/>
<organism evidence="3 4">
    <name type="scientific">Hungatella hathewayi WAL-18680</name>
    <dbReference type="NCBI Taxonomy" id="742737"/>
    <lineage>
        <taxon>Bacteria</taxon>
        <taxon>Bacillati</taxon>
        <taxon>Bacillota</taxon>
        <taxon>Clostridia</taxon>
        <taxon>Lachnospirales</taxon>
        <taxon>Lachnospiraceae</taxon>
        <taxon>Hungatella</taxon>
    </lineage>
</organism>
<dbReference type="AlphaFoldDB" id="G5IAI9"/>
<name>G5IAI9_9FIRM</name>
<keyword evidence="1" id="KW-1133">Transmembrane helix</keyword>
<gene>
    <name evidence="3" type="ORF">HMPREF9473_00569</name>
</gene>
<feature type="transmembrane region" description="Helical" evidence="1">
    <location>
        <begin position="109"/>
        <end position="128"/>
    </location>
</feature>
<dbReference type="Gene3D" id="3.30.565.10">
    <property type="entry name" value="Histidine kinase-like ATPase, C-terminal domain"/>
    <property type="match status" value="1"/>
</dbReference>
<dbReference type="InterPro" id="IPR036890">
    <property type="entry name" value="HATPase_C_sf"/>
</dbReference>
<feature type="transmembrane region" description="Helical" evidence="1">
    <location>
        <begin position="149"/>
        <end position="166"/>
    </location>
</feature>
<keyword evidence="1" id="KW-0472">Membrane</keyword>
<dbReference type="OrthoDB" id="1634477at2"/>
<dbReference type="Pfam" id="PF14501">
    <property type="entry name" value="HATPase_c_5"/>
    <property type="match status" value="1"/>
</dbReference>
<dbReference type="CDD" id="cd16935">
    <property type="entry name" value="HATPase_AgrC-ComD-like"/>
    <property type="match status" value="1"/>
</dbReference>
<dbReference type="Proteomes" id="UP000005384">
    <property type="component" value="Unassembled WGS sequence"/>
</dbReference>
<dbReference type="InterPro" id="IPR032834">
    <property type="entry name" value="NatK-like_C"/>
</dbReference>
<feature type="domain" description="Sensor histidine kinase NatK-like C-terminal" evidence="2">
    <location>
        <begin position="314"/>
        <end position="417"/>
    </location>
</feature>
<comment type="caution">
    <text evidence="3">The sequence shown here is derived from an EMBL/GenBank/DDBJ whole genome shotgun (WGS) entry which is preliminary data.</text>
</comment>
<feature type="transmembrane region" description="Helical" evidence="1">
    <location>
        <begin position="178"/>
        <end position="196"/>
    </location>
</feature>
<dbReference type="RefSeq" id="WP_006778553.1">
    <property type="nucleotide sequence ID" value="NZ_CP040506.1"/>
</dbReference>
<keyword evidence="1" id="KW-0812">Transmembrane</keyword>
<dbReference type="SUPFAM" id="SSF55874">
    <property type="entry name" value="ATPase domain of HSP90 chaperone/DNA topoisomerase II/histidine kinase"/>
    <property type="match status" value="1"/>
</dbReference>
<accession>G5IAI9</accession>
<evidence type="ECO:0000259" key="2">
    <source>
        <dbReference type="Pfam" id="PF14501"/>
    </source>
</evidence>
<sequence>MRYLIEMIATLWIALAIQMWPLKHRSHYGLRLSAVVLAGSILLVGEGFFLPDITLVRAAVHFLLCILGAYLCTAVPFGDVVYCATWAVIMQQIVYELTYVFGLRFQHLPAHLLMALNLVLALAIFVLAGLTISKYMSENGVYQVGPRQLSSAIFLLVVFEILFDLLRTGNRYGAVEGMYTWIILLIQCYCVTILYLQNALFKKSAMKQELNTLNQLWHQQKEQYELSRETIALINHKSHDLKHQIAAMRAIQSPEEREKYLREVEESVNIYDSMVKTGNEVLDTVLTEKSLFCAASNIKVNCIADGRKMDVFDPVDLYTVFGNAIDNAMESVRQLENQEMRMIDVLVYVRKQFLIINIMNPIGSRLEFDGDMPVSTKAKNGYHGFGLKSIRHTVGKYNGFMKIDTDENIFSLKILIPLTEQDH</sequence>